<dbReference type="Proteomes" id="UP000314294">
    <property type="component" value="Unassembled WGS sequence"/>
</dbReference>
<dbReference type="EMBL" id="SRLO01002141">
    <property type="protein sequence ID" value="TNN33760.1"/>
    <property type="molecule type" value="Genomic_DNA"/>
</dbReference>
<reference evidence="2 3" key="1">
    <citation type="submission" date="2019-03" db="EMBL/GenBank/DDBJ databases">
        <title>First draft genome of Liparis tanakae, snailfish: a comprehensive survey of snailfish specific genes.</title>
        <authorList>
            <person name="Kim W."/>
            <person name="Song I."/>
            <person name="Jeong J.-H."/>
            <person name="Kim D."/>
            <person name="Kim S."/>
            <person name="Ryu S."/>
            <person name="Song J.Y."/>
            <person name="Lee S.K."/>
        </authorList>
    </citation>
    <scope>NUCLEOTIDE SEQUENCE [LARGE SCALE GENOMIC DNA]</scope>
    <source>
        <tissue evidence="2">Muscle</tissue>
    </source>
</reference>
<accession>A0A4Z2EYU7</accession>
<evidence type="ECO:0000313" key="2">
    <source>
        <dbReference type="EMBL" id="TNN33760.1"/>
    </source>
</evidence>
<gene>
    <name evidence="2" type="ORF">EYF80_056079</name>
</gene>
<organism evidence="2 3">
    <name type="scientific">Liparis tanakae</name>
    <name type="common">Tanaka's snailfish</name>
    <dbReference type="NCBI Taxonomy" id="230148"/>
    <lineage>
        <taxon>Eukaryota</taxon>
        <taxon>Metazoa</taxon>
        <taxon>Chordata</taxon>
        <taxon>Craniata</taxon>
        <taxon>Vertebrata</taxon>
        <taxon>Euteleostomi</taxon>
        <taxon>Actinopterygii</taxon>
        <taxon>Neopterygii</taxon>
        <taxon>Teleostei</taxon>
        <taxon>Neoteleostei</taxon>
        <taxon>Acanthomorphata</taxon>
        <taxon>Eupercaria</taxon>
        <taxon>Perciformes</taxon>
        <taxon>Cottioidei</taxon>
        <taxon>Cottales</taxon>
        <taxon>Liparidae</taxon>
        <taxon>Liparis</taxon>
    </lineage>
</organism>
<feature type="chain" id="PRO_5021362525" description="Secreted protein" evidence="1">
    <location>
        <begin position="17"/>
        <end position="111"/>
    </location>
</feature>
<keyword evidence="3" id="KW-1185">Reference proteome</keyword>
<sequence>MKCWNTPSTLLTSSWGSVILVLQCSRMCGLRCASPSYKGCRDFSVSDCTITHERIIQFSFITAYEDMLPDEKVRLTGKRFVSFFGNCSSPSGLSAYRFFLQTLQHSLDDSR</sequence>
<evidence type="ECO:0000256" key="1">
    <source>
        <dbReference type="SAM" id="SignalP"/>
    </source>
</evidence>
<name>A0A4Z2EYU7_9TELE</name>
<evidence type="ECO:0000313" key="3">
    <source>
        <dbReference type="Proteomes" id="UP000314294"/>
    </source>
</evidence>
<comment type="caution">
    <text evidence="2">The sequence shown here is derived from an EMBL/GenBank/DDBJ whole genome shotgun (WGS) entry which is preliminary data.</text>
</comment>
<proteinExistence type="predicted"/>
<feature type="signal peptide" evidence="1">
    <location>
        <begin position="1"/>
        <end position="16"/>
    </location>
</feature>
<keyword evidence="1" id="KW-0732">Signal</keyword>
<protein>
    <recommendedName>
        <fullName evidence="4">Secreted protein</fullName>
    </recommendedName>
</protein>
<dbReference type="AlphaFoldDB" id="A0A4Z2EYU7"/>
<evidence type="ECO:0008006" key="4">
    <source>
        <dbReference type="Google" id="ProtNLM"/>
    </source>
</evidence>